<gene>
    <name evidence="1" type="ORF">HYFRA_00011319</name>
</gene>
<accession>A0A9N9KYE5</accession>
<dbReference type="EMBL" id="CAJVRL010000061">
    <property type="protein sequence ID" value="CAG8955336.1"/>
    <property type="molecule type" value="Genomic_DNA"/>
</dbReference>
<keyword evidence="2" id="KW-1185">Reference proteome</keyword>
<reference evidence="1" key="1">
    <citation type="submission" date="2021-07" db="EMBL/GenBank/DDBJ databases">
        <authorList>
            <person name="Durling M."/>
        </authorList>
    </citation>
    <scope>NUCLEOTIDE SEQUENCE</scope>
</reference>
<protein>
    <submittedName>
        <fullName evidence="1">Uncharacterized protein</fullName>
    </submittedName>
</protein>
<organism evidence="1 2">
    <name type="scientific">Hymenoscyphus fraxineus</name>
    <dbReference type="NCBI Taxonomy" id="746836"/>
    <lineage>
        <taxon>Eukaryota</taxon>
        <taxon>Fungi</taxon>
        <taxon>Dikarya</taxon>
        <taxon>Ascomycota</taxon>
        <taxon>Pezizomycotina</taxon>
        <taxon>Leotiomycetes</taxon>
        <taxon>Helotiales</taxon>
        <taxon>Helotiaceae</taxon>
        <taxon>Hymenoscyphus</taxon>
    </lineage>
</organism>
<dbReference type="AlphaFoldDB" id="A0A9N9KYE5"/>
<evidence type="ECO:0000313" key="2">
    <source>
        <dbReference type="Proteomes" id="UP000696280"/>
    </source>
</evidence>
<proteinExistence type="predicted"/>
<sequence>MSKEAREREVFQRELQVQLRHDVFERIKYELSLMESERDSEWRQLLDNQRVGLTQAALKSPEMPNGKTFAEWAEERATKSVRCEQAKMLLMKCILGRLGCLPMEALLMGDARLMFLSEDEHWRLFNNLVAYFNDKLAEQDYDMKAVIEEISKGKSAKKSDTHASEQNYSALVAGNIG</sequence>
<dbReference type="OrthoDB" id="10475918at2759"/>
<evidence type="ECO:0000313" key="1">
    <source>
        <dbReference type="EMBL" id="CAG8955336.1"/>
    </source>
</evidence>
<dbReference type="Proteomes" id="UP000696280">
    <property type="component" value="Unassembled WGS sequence"/>
</dbReference>
<comment type="caution">
    <text evidence="1">The sequence shown here is derived from an EMBL/GenBank/DDBJ whole genome shotgun (WGS) entry which is preliminary data.</text>
</comment>
<name>A0A9N9KYE5_9HELO</name>